<evidence type="ECO:0000313" key="2">
    <source>
        <dbReference type="Proteomes" id="UP000472270"/>
    </source>
</evidence>
<accession>A0A673GAH4</accession>
<reference evidence="1" key="1">
    <citation type="submission" date="2025-08" db="UniProtKB">
        <authorList>
            <consortium name="Ensembl"/>
        </authorList>
    </citation>
    <scope>IDENTIFICATION</scope>
</reference>
<dbReference type="AlphaFoldDB" id="A0A673GAH4"/>
<name>A0A673GAH4_9TELE</name>
<evidence type="ECO:0000313" key="1">
    <source>
        <dbReference type="Ensembl" id="ENSSRHP00000010681.1"/>
    </source>
</evidence>
<proteinExistence type="predicted"/>
<sequence length="72" mass="8006">IYCTHSLVSSVWQVYPGSTGEDYNQDGTGYPGSKANISNVINITLILMCYLSLHLQSLKITNDLLCSFFLPF</sequence>
<reference evidence="1" key="2">
    <citation type="submission" date="2025-09" db="UniProtKB">
        <authorList>
            <consortium name="Ensembl"/>
        </authorList>
    </citation>
    <scope>IDENTIFICATION</scope>
</reference>
<dbReference type="Ensembl" id="ENSSRHT00000011079.1">
    <property type="protein sequence ID" value="ENSSRHP00000010681.1"/>
    <property type="gene ID" value="ENSSRHG00000006141.1"/>
</dbReference>
<dbReference type="Proteomes" id="UP000472270">
    <property type="component" value="Unassembled WGS sequence"/>
</dbReference>
<organism evidence="1 2">
    <name type="scientific">Sinocyclocheilus rhinocerous</name>
    <dbReference type="NCBI Taxonomy" id="307959"/>
    <lineage>
        <taxon>Eukaryota</taxon>
        <taxon>Metazoa</taxon>
        <taxon>Chordata</taxon>
        <taxon>Craniata</taxon>
        <taxon>Vertebrata</taxon>
        <taxon>Euteleostomi</taxon>
        <taxon>Actinopterygii</taxon>
        <taxon>Neopterygii</taxon>
        <taxon>Teleostei</taxon>
        <taxon>Ostariophysi</taxon>
        <taxon>Cypriniformes</taxon>
        <taxon>Cyprinidae</taxon>
        <taxon>Cyprininae</taxon>
        <taxon>Sinocyclocheilus</taxon>
    </lineage>
</organism>
<protein>
    <submittedName>
        <fullName evidence="1">Uncharacterized protein</fullName>
    </submittedName>
</protein>
<keyword evidence="2" id="KW-1185">Reference proteome</keyword>